<sequence length="281" mass="32689">MKRWFLLLFILLLLGYTTLEIYQSNRAQKEISEENNLTIKISRDQVHQGNLLLVNKEIPVHEEGVKSDVVNLSEHKELVKGYKLFDENIYLSKSVAQLFMDLVSDAKKDNVRHFIINSGFRNSDEQNELYEKLGSDYALPDGYSEHNLGLSLDIGSTQMKMDQASEGKWLKKNAYKYGFILRYPKEKVGITGTQYEPWHYRFVGWPHSAIIREHGFVLEEYLDYLKTEKSISFHVHGEKYDIYYYPVSNNESSTIKVPANRVYEISGNNIDGVIVTIYPRK</sequence>
<dbReference type="GO" id="GO:0008233">
    <property type="term" value="F:peptidase activity"/>
    <property type="evidence" value="ECO:0007669"/>
    <property type="project" value="InterPro"/>
</dbReference>
<accession>A0AAP3DH85</accession>
<dbReference type="EMBL" id="JAPTNE010000016">
    <property type="protein sequence ID" value="MCZ0807937.1"/>
    <property type="molecule type" value="Genomic_DNA"/>
</dbReference>
<evidence type="ECO:0000313" key="3">
    <source>
        <dbReference type="Proteomes" id="UP001077662"/>
    </source>
</evidence>
<dbReference type="Gene3D" id="3.30.200.180">
    <property type="match status" value="1"/>
</dbReference>
<dbReference type="PANTHER" id="PTHR34385:SF1">
    <property type="entry name" value="PEPTIDOGLYCAN L-ALANYL-D-GLUTAMATE ENDOPEPTIDASE CWLK"/>
    <property type="match status" value="1"/>
</dbReference>
<protein>
    <submittedName>
        <fullName evidence="2">M15 family metallopeptidase</fullName>
    </submittedName>
</protein>
<comment type="caution">
    <text evidence="2">The sequence shown here is derived from an EMBL/GenBank/DDBJ whole genome shotgun (WGS) entry which is preliminary data.</text>
</comment>
<dbReference type="PANTHER" id="PTHR34385">
    <property type="entry name" value="D-ALANYL-D-ALANINE CARBOXYPEPTIDASE"/>
    <property type="match status" value="1"/>
</dbReference>
<dbReference type="InterPro" id="IPR052179">
    <property type="entry name" value="DD-CPase-like"/>
</dbReference>
<feature type="domain" description="D-alanyl-D-alanine carboxypeptidase-like core" evidence="1">
    <location>
        <begin position="89"/>
        <end position="204"/>
    </location>
</feature>
<dbReference type="InterPro" id="IPR058193">
    <property type="entry name" value="VanY/YodJ_core_dom"/>
</dbReference>
<dbReference type="CDD" id="cd14852">
    <property type="entry name" value="LD-carboxypeptidase"/>
    <property type="match status" value="1"/>
</dbReference>
<dbReference type="InterPro" id="IPR003709">
    <property type="entry name" value="VanY-like_core_dom"/>
</dbReference>
<dbReference type="Gene3D" id="3.30.1380.10">
    <property type="match status" value="1"/>
</dbReference>
<proteinExistence type="predicted"/>
<organism evidence="2 3">
    <name type="scientific">Brevibacillus laterosporus</name>
    <name type="common">Bacillus laterosporus</name>
    <dbReference type="NCBI Taxonomy" id="1465"/>
    <lineage>
        <taxon>Bacteria</taxon>
        <taxon>Bacillati</taxon>
        <taxon>Bacillota</taxon>
        <taxon>Bacilli</taxon>
        <taxon>Bacillales</taxon>
        <taxon>Paenibacillaceae</taxon>
        <taxon>Brevibacillus</taxon>
    </lineage>
</organism>
<evidence type="ECO:0000313" key="2">
    <source>
        <dbReference type="EMBL" id="MCZ0807937.1"/>
    </source>
</evidence>
<dbReference type="GO" id="GO:0006508">
    <property type="term" value="P:proteolysis"/>
    <property type="evidence" value="ECO:0007669"/>
    <property type="project" value="InterPro"/>
</dbReference>
<gene>
    <name evidence="2" type="ORF">O0554_13625</name>
</gene>
<dbReference type="Proteomes" id="UP001077662">
    <property type="component" value="Unassembled WGS sequence"/>
</dbReference>
<dbReference type="InterPro" id="IPR009045">
    <property type="entry name" value="Zn_M74/Hedgehog-like"/>
</dbReference>
<name>A0AAP3DH85_BRELA</name>
<dbReference type="AlphaFoldDB" id="A0AAP3DH85"/>
<dbReference type="SUPFAM" id="SSF55166">
    <property type="entry name" value="Hedgehog/DD-peptidase"/>
    <property type="match status" value="1"/>
</dbReference>
<dbReference type="Pfam" id="PF02557">
    <property type="entry name" value="VanY"/>
    <property type="match status" value="1"/>
</dbReference>
<dbReference type="RefSeq" id="WP_258433814.1">
    <property type="nucleotide sequence ID" value="NZ_JANSGW010000016.1"/>
</dbReference>
<reference evidence="2" key="1">
    <citation type="submission" date="2022-09" db="EMBL/GenBank/DDBJ databases">
        <title>Genome analysis and characterization of larvicidal activity of Brevibacillus strains.</title>
        <authorList>
            <person name="Patrusheva E.V."/>
            <person name="Izotova A.O."/>
            <person name="Toshchakov S.V."/>
            <person name="Sineoky S.P."/>
        </authorList>
    </citation>
    <scope>NUCLEOTIDE SEQUENCE</scope>
    <source>
        <strain evidence="2">VKPM_B-13247</strain>
    </source>
</reference>
<evidence type="ECO:0000259" key="1">
    <source>
        <dbReference type="Pfam" id="PF02557"/>
    </source>
</evidence>